<sequence>MGERSETQNTSKLTPEILFQQSPERLYPKMKLVNTRVFITEMRKKWGEDMTLANLPEEEWDTLLEGSFESVYLMGIYKTGTKARDIALQYKEQYIKAFPDMKDEDVVGSCFSIAQYVPAEHIVSCQNESEDVIWKEFDEKVHDRLNKKGVKVILDWVPYDEGIDSPLAITHPELFLQKDEQFVRALPLEEQRLQFEEVVDKNGVVHYIAHPGPDYDIPWIDKLALDPSNPQVLEHKLEQAKMLSNHCDGLRVDMAFLWKPEEIQAKWGKDNWMLSEDKILNIFAHFPYSQILPQLFAYRSEFEIMGEIYRDEDIHELVQVGFTAAYDEKTLKLYKQIVTREISAIDLIPHLRWLTEFLVGYRSIEYSENHDIERAIRSMGKKASIVLAAIQIATPRTICMAEEGQEVGNQTPHQPMQLKRAPEKESDMELKALYQRLYRGRNSELFQMGEHNIAEALPVHPDNTSNKDIIVQRSELPSKIGMIQCSNTGNWESACKINIPEGVKEIRVYDILNNTWFEGDKITAVDQGGNLFIGLPSYGIQVVYYAY</sequence>
<accession>A0A2M7QGQ3</accession>
<name>A0A2M7QGQ3_9BACT</name>
<dbReference type="Proteomes" id="UP000229401">
    <property type="component" value="Unassembled WGS sequence"/>
</dbReference>
<gene>
    <name evidence="1" type="ORF">COY87_05815</name>
</gene>
<dbReference type="SUPFAM" id="SSF51445">
    <property type="entry name" value="(Trans)glycosidases"/>
    <property type="match status" value="1"/>
</dbReference>
<dbReference type="PANTHER" id="PTHR47786">
    <property type="entry name" value="ALPHA-1,4-GLUCAN:MALTOSE-1-PHOSPHATE MALTOSYLTRANSFERASE"/>
    <property type="match status" value="1"/>
</dbReference>
<dbReference type="Gene3D" id="3.20.20.80">
    <property type="entry name" value="Glycosidases"/>
    <property type="match status" value="1"/>
</dbReference>
<evidence type="ECO:0000313" key="1">
    <source>
        <dbReference type="EMBL" id="PIY71513.1"/>
    </source>
</evidence>
<evidence type="ECO:0000313" key="2">
    <source>
        <dbReference type="Proteomes" id="UP000229401"/>
    </source>
</evidence>
<protein>
    <recommendedName>
        <fullName evidence="3">Glycosyl hydrolase family 13 catalytic domain-containing protein</fullName>
    </recommendedName>
</protein>
<proteinExistence type="predicted"/>
<dbReference type="PANTHER" id="PTHR47786:SF2">
    <property type="entry name" value="GLYCOSYL HYDROLASE FAMILY 13 CATALYTIC DOMAIN-CONTAINING PROTEIN"/>
    <property type="match status" value="1"/>
</dbReference>
<dbReference type="InterPro" id="IPR017853">
    <property type="entry name" value="GH"/>
</dbReference>
<organism evidence="1 2">
    <name type="scientific">Candidatus Roizmanbacteria bacterium CG_4_10_14_0_8_um_filter_33_9</name>
    <dbReference type="NCBI Taxonomy" id="1974826"/>
    <lineage>
        <taxon>Bacteria</taxon>
        <taxon>Candidatus Roizmaniibacteriota</taxon>
    </lineage>
</organism>
<evidence type="ECO:0008006" key="3">
    <source>
        <dbReference type="Google" id="ProtNLM"/>
    </source>
</evidence>
<comment type="caution">
    <text evidence="1">The sequence shown here is derived from an EMBL/GenBank/DDBJ whole genome shotgun (WGS) entry which is preliminary data.</text>
</comment>
<reference evidence="2" key="1">
    <citation type="submission" date="2017-09" db="EMBL/GenBank/DDBJ databases">
        <title>Depth-based differentiation of microbial function through sediment-hosted aquifers and enrichment of novel symbionts in the deep terrestrial subsurface.</title>
        <authorList>
            <person name="Probst A.J."/>
            <person name="Ladd B."/>
            <person name="Jarett J.K."/>
            <person name="Geller-Mcgrath D.E."/>
            <person name="Sieber C.M.K."/>
            <person name="Emerson J.B."/>
            <person name="Anantharaman K."/>
            <person name="Thomas B.C."/>
            <person name="Malmstrom R."/>
            <person name="Stieglmeier M."/>
            <person name="Klingl A."/>
            <person name="Woyke T."/>
            <person name="Ryan C.M."/>
            <person name="Banfield J.F."/>
        </authorList>
    </citation>
    <scope>NUCLEOTIDE SEQUENCE [LARGE SCALE GENOMIC DNA]</scope>
</reference>
<dbReference type="EMBL" id="PFLI01000194">
    <property type="protein sequence ID" value="PIY71513.1"/>
    <property type="molecule type" value="Genomic_DNA"/>
</dbReference>
<dbReference type="AlphaFoldDB" id="A0A2M7QGQ3"/>